<gene>
    <name evidence="2" type="ORF">ERICV_01544</name>
    <name evidence="3" type="ORF">ERICV_01760</name>
</gene>
<evidence type="ECO:0000313" key="4">
    <source>
        <dbReference type="Proteomes" id="UP000464330"/>
    </source>
</evidence>
<feature type="compositionally biased region" description="Basic and acidic residues" evidence="1">
    <location>
        <begin position="1"/>
        <end position="31"/>
    </location>
</feature>
<dbReference type="Proteomes" id="UP000464330">
    <property type="component" value="Chromosome"/>
</dbReference>
<dbReference type="EMBL" id="CP019717">
    <property type="protein sequence ID" value="QHZ50915.1"/>
    <property type="molecule type" value="Genomic_DNA"/>
</dbReference>
<dbReference type="EMBL" id="CP019717">
    <property type="protein sequence ID" value="QHZ50702.1"/>
    <property type="molecule type" value="Genomic_DNA"/>
</dbReference>
<protein>
    <submittedName>
        <fullName evidence="2">Uncharacterized protein</fullName>
    </submittedName>
</protein>
<reference evidence="2 4" key="1">
    <citation type="journal article" date="2020" name="Int. J. Med. Microbiol.">
        <title>Discovery of Paenibacillus larvae ERIC V: Phenotypic and genomic comparison to genotypes ERIC I-IV reveal different inventories of virulence factors which correlate with epidemiological prevalences of American Foulbrood.</title>
        <authorList>
            <person name="Beims H."/>
            <person name="Bunk B."/>
            <person name="Erler S."/>
            <person name="Mohr K.I."/>
            <person name="Sproer C."/>
            <person name="Pradella S."/>
            <person name="Gunther G."/>
            <person name="Rohde M."/>
            <person name="von der Ohe W."/>
            <person name="Steinert M."/>
        </authorList>
    </citation>
    <scope>NUCLEOTIDE SEQUENCE [LARGE SCALE GENOMIC DNA]</scope>
    <source>
        <strain evidence="2">Eric_V</strain>
    </source>
</reference>
<name>A0A6C0QPV0_9BACL</name>
<feature type="region of interest" description="Disordered" evidence="1">
    <location>
        <begin position="1"/>
        <end position="39"/>
    </location>
</feature>
<proteinExistence type="predicted"/>
<organism evidence="2 4">
    <name type="scientific">Paenibacillus larvae subsp. larvae</name>
    <dbReference type="NCBI Taxonomy" id="147375"/>
    <lineage>
        <taxon>Bacteria</taxon>
        <taxon>Bacillati</taxon>
        <taxon>Bacillota</taxon>
        <taxon>Bacilli</taxon>
        <taxon>Bacillales</taxon>
        <taxon>Paenibacillaceae</taxon>
        <taxon>Paenibacillus</taxon>
    </lineage>
</organism>
<dbReference type="RefSeq" id="WP_172423072.1">
    <property type="nucleotide sequence ID" value="NZ_CP019717.1"/>
</dbReference>
<sequence>MAKKPDQTEEREQEITAKEAEEQATEADKKQLTAKKAQSQKEQLVKVQWVTNVKYRGNIYYAGQRTYVRDGDYTTLVNEKVIRLEE</sequence>
<evidence type="ECO:0000313" key="3">
    <source>
        <dbReference type="EMBL" id="QHZ50915.1"/>
    </source>
</evidence>
<dbReference type="AlphaFoldDB" id="A0A6C0QPV0"/>
<evidence type="ECO:0000313" key="2">
    <source>
        <dbReference type="EMBL" id="QHZ50702.1"/>
    </source>
</evidence>
<accession>A0A6C0QPV0</accession>
<evidence type="ECO:0000256" key="1">
    <source>
        <dbReference type="SAM" id="MobiDB-lite"/>
    </source>
</evidence>